<dbReference type="RefSeq" id="WP_046253764.1">
    <property type="nucleotide sequence ID" value="NZ_BSAK01000015.1"/>
</dbReference>
<keyword evidence="3 6" id="KW-1133">Transmembrane helix</keyword>
<protein>
    <submittedName>
        <fullName evidence="11">NINE protein</fullName>
    </submittedName>
</protein>
<organism evidence="8 14">
    <name type="scientific">Mycobacteroides chelonae</name>
    <name type="common">Mycobacterium chelonae</name>
    <dbReference type="NCBI Taxonomy" id="1774"/>
    <lineage>
        <taxon>Bacteria</taxon>
        <taxon>Bacillati</taxon>
        <taxon>Actinomycetota</taxon>
        <taxon>Actinomycetes</taxon>
        <taxon>Mycobacteriales</taxon>
        <taxon>Mycobacteriaceae</taxon>
        <taxon>Mycobacteroides</taxon>
    </lineage>
</organism>
<evidence type="ECO:0000256" key="2">
    <source>
        <dbReference type="ARBA" id="ARBA00022692"/>
    </source>
</evidence>
<dbReference type="HOGENOM" id="CLU_081297_2_2_11"/>
<feature type="transmembrane region" description="Helical" evidence="6">
    <location>
        <begin position="77"/>
        <end position="104"/>
    </location>
</feature>
<dbReference type="Proteomes" id="UP000317728">
    <property type="component" value="Chromosome"/>
</dbReference>
<dbReference type="EMBL" id="CP041150">
    <property type="protein sequence ID" value="QDF70988.1"/>
    <property type="molecule type" value="Genomic_DNA"/>
</dbReference>
<dbReference type="Pfam" id="PF05154">
    <property type="entry name" value="TM2"/>
    <property type="match status" value="1"/>
</dbReference>
<keyword evidence="12" id="KW-1185">Reference proteome</keyword>
<evidence type="ECO:0000313" key="13">
    <source>
        <dbReference type="Proteomes" id="UP000180043"/>
    </source>
</evidence>
<dbReference type="PATRIC" id="fig|1774.35.peg.2499"/>
<name>A0A0E3TRM9_MYCCH</name>
<dbReference type="Proteomes" id="UP000180113">
    <property type="component" value="Unassembled WGS sequence"/>
</dbReference>
<dbReference type="EMBL" id="MLIQ01000016">
    <property type="protein sequence ID" value="OHU56485.1"/>
    <property type="molecule type" value="Genomic_DNA"/>
</dbReference>
<dbReference type="AlphaFoldDB" id="A0A0E3TRM9"/>
<keyword evidence="2 6" id="KW-0812">Transmembrane</keyword>
<gene>
    <name evidence="8" type="ORF">BKG62_21630</name>
    <name evidence="9" type="ORF">BKG82_14605</name>
    <name evidence="10" type="ORF">BKG84_21335</name>
    <name evidence="11" type="ORF">FJK96_13070</name>
</gene>
<evidence type="ECO:0000256" key="5">
    <source>
        <dbReference type="SAM" id="MobiDB-lite"/>
    </source>
</evidence>
<evidence type="ECO:0000256" key="1">
    <source>
        <dbReference type="ARBA" id="ARBA00004141"/>
    </source>
</evidence>
<evidence type="ECO:0000313" key="14">
    <source>
        <dbReference type="Proteomes" id="UP000180113"/>
    </source>
</evidence>
<dbReference type="GO" id="GO:0016020">
    <property type="term" value="C:membrane"/>
    <property type="evidence" value="ECO:0007669"/>
    <property type="project" value="UniProtKB-SubCell"/>
</dbReference>
<dbReference type="Proteomes" id="UP000179441">
    <property type="component" value="Unassembled WGS sequence"/>
</dbReference>
<evidence type="ECO:0000313" key="11">
    <source>
        <dbReference type="EMBL" id="QDF70988.1"/>
    </source>
</evidence>
<dbReference type="InterPro" id="IPR007829">
    <property type="entry name" value="TM2"/>
</dbReference>
<evidence type="ECO:0000313" key="10">
    <source>
        <dbReference type="EMBL" id="OHU76696.1"/>
    </source>
</evidence>
<dbReference type="EMBL" id="MLIS01000002">
    <property type="protein sequence ID" value="OHU76696.1"/>
    <property type="molecule type" value="Genomic_DNA"/>
</dbReference>
<sequence length="118" mass="12267">MTESTPPPFGTPPPVPPSPGVPYPPPYVDPAAPYGRDPATGAPYSDKSKLIAGLLQLLGLVGFLGFGRIYLGQTLLGVVQLLIGLVTFGIVAVIWAVVDAVLIFGGKVSDKAGRQLRD</sequence>
<evidence type="ECO:0000256" key="4">
    <source>
        <dbReference type="ARBA" id="ARBA00023136"/>
    </source>
</evidence>
<evidence type="ECO:0000313" key="8">
    <source>
        <dbReference type="EMBL" id="OHT48231.1"/>
    </source>
</evidence>
<feature type="region of interest" description="Disordered" evidence="5">
    <location>
        <begin position="1"/>
        <end position="44"/>
    </location>
</feature>
<evidence type="ECO:0000313" key="12">
    <source>
        <dbReference type="Proteomes" id="UP000179441"/>
    </source>
</evidence>
<proteinExistence type="predicted"/>
<evidence type="ECO:0000313" key="9">
    <source>
        <dbReference type="EMBL" id="OHU56485.1"/>
    </source>
</evidence>
<accession>A0A0E3TRM9</accession>
<reference evidence="12 13" key="2">
    <citation type="submission" date="2016-10" db="EMBL/GenBank/DDBJ databases">
        <title>Evaluation of Human, Veterinary and Environmental Mycobacterium chelonae Isolates by Core Genome Phylogenomic Analysis, Targeted Gene Comparison, and Anti-microbial Susceptibility Patterns: A Tale of Mistaken Identities.</title>
        <authorList>
            <person name="Fogelson S.B."/>
            <person name="Camus A.C."/>
            <person name="Lorenz W."/>
            <person name="Vasireddy R."/>
            <person name="Vasireddy S."/>
            <person name="Smith T."/>
            <person name="Brown-Elliott B.A."/>
            <person name="Wallace R.J.Jr."/>
            <person name="Hasan N.A."/>
            <person name="Reischl U."/>
            <person name="Sanchez S."/>
        </authorList>
    </citation>
    <scope>NUCLEOTIDE SEQUENCE [LARGE SCALE GENOMIC DNA]</scope>
    <source>
        <strain evidence="9 13">15515</strain>
        <strain evidence="10 12">15518</strain>
    </source>
</reference>
<feature type="transmembrane region" description="Helical" evidence="6">
    <location>
        <begin position="50"/>
        <end position="71"/>
    </location>
</feature>
<dbReference type="GeneID" id="31680129"/>
<evidence type="ECO:0000313" key="15">
    <source>
        <dbReference type="Proteomes" id="UP000317728"/>
    </source>
</evidence>
<evidence type="ECO:0000256" key="6">
    <source>
        <dbReference type="SAM" id="Phobius"/>
    </source>
</evidence>
<feature type="compositionally biased region" description="Pro residues" evidence="5">
    <location>
        <begin position="1"/>
        <end position="28"/>
    </location>
</feature>
<reference evidence="11 15" key="3">
    <citation type="submission" date="2019-06" db="EMBL/GenBank/DDBJ databases">
        <title>Whole geneome sequnce of Mycobacteroides chelonae M77 isolated from bovine milk from Meghalaya, India.</title>
        <authorList>
            <person name="Vise E."/>
            <person name="Das S."/>
            <person name="Garg A."/>
            <person name="Ghatak S."/>
            <person name="Shakuntala I."/>
            <person name="Milton A.A.P."/>
            <person name="Karam A."/>
            <person name="Sanjukta R."/>
            <person name="Puro K."/>
            <person name="Sen A."/>
        </authorList>
    </citation>
    <scope>NUCLEOTIDE SEQUENCE [LARGE SCALE GENOMIC DNA]</scope>
    <source>
        <strain evidence="11 15">M77</strain>
    </source>
</reference>
<keyword evidence="4 6" id="KW-0472">Membrane</keyword>
<dbReference type="EMBL" id="MLHW01000019">
    <property type="protein sequence ID" value="OHT48231.1"/>
    <property type="molecule type" value="Genomic_DNA"/>
</dbReference>
<dbReference type="Proteomes" id="UP000180043">
    <property type="component" value="Unassembled WGS sequence"/>
</dbReference>
<reference evidence="8 14" key="1">
    <citation type="submission" date="2016-10" db="EMBL/GenBank/DDBJ databases">
        <title>Evaluation of Human, Animal and Environmental Mycobacterium chelonae Isolates by Core Genome Phylogenomic Analysis, Targeted Gene Comparison, and Anti-microbial Susceptibility Patterns: A Tale of Mistaken Identities.</title>
        <authorList>
            <person name="Fogelson S.B."/>
            <person name="Camus A.C."/>
            <person name="Lorenz W."/>
            <person name="Vasireddy R."/>
            <person name="Vasireddy S."/>
            <person name="Smith T."/>
            <person name="Brown-Elliott B.A."/>
            <person name="Wallace R.J.Jr."/>
            <person name="Hasan N.A."/>
            <person name="Reischl U."/>
            <person name="Sanchez S."/>
        </authorList>
    </citation>
    <scope>NUCLEOTIDE SEQUENCE [LARGE SCALE GENOMIC DNA]</scope>
    <source>
        <strain evidence="8 14">42895</strain>
    </source>
</reference>
<comment type="subcellular location">
    <subcellularLocation>
        <location evidence="1">Membrane</location>
        <topology evidence="1">Multi-pass membrane protein</topology>
    </subcellularLocation>
</comment>
<evidence type="ECO:0000259" key="7">
    <source>
        <dbReference type="Pfam" id="PF05154"/>
    </source>
</evidence>
<evidence type="ECO:0000256" key="3">
    <source>
        <dbReference type="ARBA" id="ARBA00022989"/>
    </source>
</evidence>
<feature type="domain" description="TM2" evidence="7">
    <location>
        <begin position="46"/>
        <end position="99"/>
    </location>
</feature>